<sequence length="123" mass="13473">MSLLSLIWHHPALSVLLAVLAVLAALLAAQGGVNKVDPQNPVEIKRRLAYQVEREKQERTRSRLTNDSVTAEAELAKLKQLRLEERKGRTMAEVNPLGGKPNPKESSAPAQARYGNLAIAACR</sequence>
<feature type="coiled-coil region" evidence="1">
    <location>
        <begin position="54"/>
        <end position="81"/>
    </location>
</feature>
<evidence type="ECO:0000313" key="4">
    <source>
        <dbReference type="EMBL" id="KAK9842865.1"/>
    </source>
</evidence>
<dbReference type="AlphaFoldDB" id="A0AAW1S8W9"/>
<name>A0AAW1S8W9_9CHLO</name>
<protein>
    <submittedName>
        <fullName evidence="4">Uncharacterized protein</fullName>
    </submittedName>
</protein>
<evidence type="ECO:0000256" key="1">
    <source>
        <dbReference type="SAM" id="Coils"/>
    </source>
</evidence>
<keyword evidence="5" id="KW-1185">Reference proteome</keyword>
<organism evidence="4 5">
    <name type="scientific">Apatococcus lobatus</name>
    <dbReference type="NCBI Taxonomy" id="904363"/>
    <lineage>
        <taxon>Eukaryota</taxon>
        <taxon>Viridiplantae</taxon>
        <taxon>Chlorophyta</taxon>
        <taxon>core chlorophytes</taxon>
        <taxon>Trebouxiophyceae</taxon>
        <taxon>Chlorellales</taxon>
        <taxon>Chlorellaceae</taxon>
        <taxon>Apatococcus</taxon>
    </lineage>
</organism>
<keyword evidence="3" id="KW-0732">Signal</keyword>
<keyword evidence="1" id="KW-0175">Coiled coil</keyword>
<reference evidence="4 5" key="1">
    <citation type="journal article" date="2024" name="Nat. Commun.">
        <title>Phylogenomics reveals the evolutionary origins of lichenization in chlorophyte algae.</title>
        <authorList>
            <person name="Puginier C."/>
            <person name="Libourel C."/>
            <person name="Otte J."/>
            <person name="Skaloud P."/>
            <person name="Haon M."/>
            <person name="Grisel S."/>
            <person name="Petersen M."/>
            <person name="Berrin J.G."/>
            <person name="Delaux P.M."/>
            <person name="Dal Grande F."/>
            <person name="Keller J."/>
        </authorList>
    </citation>
    <scope>NUCLEOTIDE SEQUENCE [LARGE SCALE GENOMIC DNA]</scope>
    <source>
        <strain evidence="4 5">SAG 2145</strain>
    </source>
</reference>
<evidence type="ECO:0000256" key="2">
    <source>
        <dbReference type="SAM" id="MobiDB-lite"/>
    </source>
</evidence>
<feature type="region of interest" description="Disordered" evidence="2">
    <location>
        <begin position="89"/>
        <end position="115"/>
    </location>
</feature>
<feature type="chain" id="PRO_5043979723" evidence="3">
    <location>
        <begin position="32"/>
        <end position="123"/>
    </location>
</feature>
<evidence type="ECO:0000256" key="3">
    <source>
        <dbReference type="SAM" id="SignalP"/>
    </source>
</evidence>
<dbReference type="EMBL" id="JALJOS010000002">
    <property type="protein sequence ID" value="KAK9842865.1"/>
    <property type="molecule type" value="Genomic_DNA"/>
</dbReference>
<accession>A0AAW1S8W9</accession>
<dbReference type="Proteomes" id="UP001438707">
    <property type="component" value="Unassembled WGS sequence"/>
</dbReference>
<proteinExistence type="predicted"/>
<comment type="caution">
    <text evidence="4">The sequence shown here is derived from an EMBL/GenBank/DDBJ whole genome shotgun (WGS) entry which is preliminary data.</text>
</comment>
<evidence type="ECO:0000313" key="5">
    <source>
        <dbReference type="Proteomes" id="UP001438707"/>
    </source>
</evidence>
<feature type="signal peptide" evidence="3">
    <location>
        <begin position="1"/>
        <end position="31"/>
    </location>
</feature>
<gene>
    <name evidence="4" type="ORF">WJX74_003643</name>
</gene>